<proteinExistence type="predicted"/>
<evidence type="ECO:0000313" key="1">
    <source>
        <dbReference type="EMBL" id="QHT21960.1"/>
    </source>
</evidence>
<dbReference type="EMBL" id="MN739699">
    <property type="protein sequence ID" value="QHT21960.1"/>
    <property type="molecule type" value="Genomic_DNA"/>
</dbReference>
<organism evidence="1">
    <name type="scientific">viral metagenome</name>
    <dbReference type="NCBI Taxonomy" id="1070528"/>
    <lineage>
        <taxon>unclassified sequences</taxon>
        <taxon>metagenomes</taxon>
        <taxon>organismal metagenomes</taxon>
    </lineage>
</organism>
<sequence length="147" mass="17252">MASILKDKDIEYSTYQPGIALKIVEKYGYKLNFAEFCAKFRYITHRIWNEYRIITSCGLTMPTALKQPQIYKKVVKSIWLKIFVESELDRILFQLWCESSKVIEKISVDYVIQTYGSSLDYTCFVTLPEVPAEAYNMYRNKQLGIQS</sequence>
<reference evidence="1" key="1">
    <citation type="journal article" date="2020" name="Nature">
        <title>Giant virus diversity and host interactions through global metagenomics.</title>
        <authorList>
            <person name="Schulz F."/>
            <person name="Roux S."/>
            <person name="Paez-Espino D."/>
            <person name="Jungbluth S."/>
            <person name="Walsh D.A."/>
            <person name="Denef V.J."/>
            <person name="McMahon K.D."/>
            <person name="Konstantinidis K.T."/>
            <person name="Eloe-Fadrosh E.A."/>
            <person name="Kyrpides N.C."/>
            <person name="Woyke T."/>
        </authorList>
    </citation>
    <scope>NUCLEOTIDE SEQUENCE</scope>
    <source>
        <strain evidence="1">GVMAG-M-3300023179-103</strain>
    </source>
</reference>
<dbReference type="AlphaFoldDB" id="A0A6C0E022"/>
<name>A0A6C0E022_9ZZZZ</name>
<protein>
    <submittedName>
        <fullName evidence="1">Uncharacterized protein</fullName>
    </submittedName>
</protein>
<accession>A0A6C0E022</accession>